<accession>A0A8S5N690</accession>
<organism evidence="1">
    <name type="scientific">Siphoviridae sp. ctnFo11</name>
    <dbReference type="NCBI Taxonomy" id="2826454"/>
    <lineage>
        <taxon>Viruses</taxon>
        <taxon>Duplodnaviria</taxon>
        <taxon>Heunggongvirae</taxon>
        <taxon>Uroviricota</taxon>
        <taxon>Caudoviricetes</taxon>
    </lineage>
</organism>
<proteinExistence type="predicted"/>
<sequence>MGREVIFSETSLFYALNWYKSTEILLYNYGMRLEIYHLAERK</sequence>
<reference evidence="1" key="1">
    <citation type="journal article" date="2021" name="Proc. Natl. Acad. Sci. U.S.A.">
        <title>A Catalog of Tens of Thousands of Viruses from Human Metagenomes Reveals Hidden Associations with Chronic Diseases.</title>
        <authorList>
            <person name="Tisza M.J."/>
            <person name="Buck C.B."/>
        </authorList>
    </citation>
    <scope>NUCLEOTIDE SEQUENCE</scope>
    <source>
        <strain evidence="1">CtnFo11</strain>
    </source>
</reference>
<protein>
    <submittedName>
        <fullName evidence="1">Uncharacterized protein</fullName>
    </submittedName>
</protein>
<evidence type="ECO:0000313" key="1">
    <source>
        <dbReference type="EMBL" id="DAD89643.1"/>
    </source>
</evidence>
<dbReference type="EMBL" id="BK015066">
    <property type="protein sequence ID" value="DAD89643.1"/>
    <property type="molecule type" value="Genomic_DNA"/>
</dbReference>
<name>A0A8S5N690_9CAUD</name>